<sequence>MIANRFKPMGLVMIGMTAAMGFYLISSRVASERTELEKVDRQILAAKKQIRQLQTEIGTRASMRQLEQWNGEVLALSAPDASQYVQEAALGHIDRVGITDGPRFLPAQMVTAMANTALPAQIAPAVVRSDAVDVSGNERRALVDESRAKPKTMAAAALAAHKPSPSVARMEKKLLDDGLLGELAHAARAEERKR</sequence>
<dbReference type="RefSeq" id="WP_184018109.1">
    <property type="nucleotide sequence ID" value="NZ_JACIJC010000003.1"/>
</dbReference>
<gene>
    <name evidence="2" type="ORF">FHS49_002100</name>
</gene>
<reference evidence="2 3" key="1">
    <citation type="submission" date="2020-08" db="EMBL/GenBank/DDBJ databases">
        <title>Genomic Encyclopedia of Type Strains, Phase IV (KMG-IV): sequencing the most valuable type-strain genomes for metagenomic binning, comparative biology and taxonomic classification.</title>
        <authorList>
            <person name="Goeker M."/>
        </authorList>
    </citation>
    <scope>NUCLEOTIDE SEQUENCE [LARGE SCALE GENOMIC DNA]</scope>
    <source>
        <strain evidence="2 3">DSM 25079</strain>
    </source>
</reference>
<keyword evidence="1" id="KW-0175">Coiled coil</keyword>
<accession>A0A7W9AI65</accession>
<dbReference type="Proteomes" id="UP000549617">
    <property type="component" value="Unassembled WGS sequence"/>
</dbReference>
<feature type="coiled-coil region" evidence="1">
    <location>
        <begin position="29"/>
        <end position="56"/>
    </location>
</feature>
<protein>
    <submittedName>
        <fullName evidence="2">Uncharacterized protein</fullName>
    </submittedName>
</protein>
<name>A0A7W9AI65_9SPHN</name>
<dbReference type="EMBL" id="JACIJC010000003">
    <property type="protein sequence ID" value="MBB5686084.1"/>
    <property type="molecule type" value="Genomic_DNA"/>
</dbReference>
<evidence type="ECO:0000313" key="2">
    <source>
        <dbReference type="EMBL" id="MBB5686084.1"/>
    </source>
</evidence>
<keyword evidence="3" id="KW-1185">Reference proteome</keyword>
<evidence type="ECO:0000256" key="1">
    <source>
        <dbReference type="SAM" id="Coils"/>
    </source>
</evidence>
<proteinExistence type="predicted"/>
<evidence type="ECO:0000313" key="3">
    <source>
        <dbReference type="Proteomes" id="UP000549617"/>
    </source>
</evidence>
<dbReference type="AlphaFoldDB" id="A0A7W9AI65"/>
<organism evidence="2 3">
    <name type="scientific">Sphingobium boeckii</name>
    <dbReference type="NCBI Taxonomy" id="1082345"/>
    <lineage>
        <taxon>Bacteria</taxon>
        <taxon>Pseudomonadati</taxon>
        <taxon>Pseudomonadota</taxon>
        <taxon>Alphaproteobacteria</taxon>
        <taxon>Sphingomonadales</taxon>
        <taxon>Sphingomonadaceae</taxon>
        <taxon>Sphingobium</taxon>
    </lineage>
</organism>
<comment type="caution">
    <text evidence="2">The sequence shown here is derived from an EMBL/GenBank/DDBJ whole genome shotgun (WGS) entry which is preliminary data.</text>
</comment>